<evidence type="ECO:0000256" key="1">
    <source>
        <dbReference type="SAM" id="Phobius"/>
    </source>
</evidence>
<keyword evidence="3" id="KW-1185">Reference proteome</keyword>
<sequence>MMNLKESRLVVDLDKYLALTGLILSCALTAYFILRAGNNLYALTGIFTFISCLFWLFMRKSADLSCKVMGDAFRFRLLVSVFFILLFFSILTVRLRPEIYERPMVYFIATALMAGIVALEILFSQQRYHWIILSQAMIIGISVAWSQMLIFPTSVLGIDPSYHEVFTYRILEAGTLPGSEDYASFPLFHLTVGAQMLFAEISYKHATMLTVSLAQIICNVVFIYLIGSFLFENKKIGLMAGLLLAVSHHQISMSFISVPNSYAAIFILVSLYLLFIKKQDKRHYTKMLAIIVLITLIFTHTLTAMCMAILLFVSWITVFVYSLLHSQKVSPVSLNLAVGFFFMMFAWWIYASRSFQALVRLFEWGFRIDYFVDVPVIASSYSVPFWEQIFSNMPTFIFFSLSFIGVLYMIAHKENHYLWIMAVVGVTPLFLGYSSYMTGHSIIEHRWWYFSQLLLSLPLAVTILLLSTWRQRSTTIISFIVLISIAGLTFLMILNPIANEDNHAFSKNTGIRQALTESEIQAVRSVSEMWSGIIKADSYYVFNQAWGGYTMSTFDEELDRGDYSSLGRYLSLIRTATMYEPFRFYSSVYRFDFDPGEKLSEHGISQIYNCGSVSGYLGV</sequence>
<keyword evidence="1" id="KW-0812">Transmembrane</keyword>
<dbReference type="EMBL" id="PGCL01000001">
    <property type="protein sequence ID" value="TAJ45183.1"/>
    <property type="molecule type" value="Genomic_DNA"/>
</dbReference>
<evidence type="ECO:0000313" key="3">
    <source>
        <dbReference type="Proteomes" id="UP000292580"/>
    </source>
</evidence>
<keyword evidence="1" id="KW-0472">Membrane</keyword>
<feature type="transmembrane region" description="Helical" evidence="1">
    <location>
        <begin position="332"/>
        <end position="352"/>
    </location>
</feature>
<comment type="caution">
    <text evidence="2">The sequence shown here is derived from an EMBL/GenBank/DDBJ whole genome shotgun (WGS) entry which is preliminary data.</text>
</comment>
<feature type="transmembrane region" description="Helical" evidence="1">
    <location>
        <begin position="476"/>
        <end position="498"/>
    </location>
</feature>
<dbReference type="PROSITE" id="PS51257">
    <property type="entry name" value="PROKAR_LIPOPROTEIN"/>
    <property type="match status" value="1"/>
</dbReference>
<feature type="transmembrane region" description="Helical" evidence="1">
    <location>
        <begin position="182"/>
        <end position="199"/>
    </location>
</feature>
<proteinExistence type="predicted"/>
<feature type="transmembrane region" description="Helical" evidence="1">
    <location>
        <begin position="251"/>
        <end position="275"/>
    </location>
</feature>
<evidence type="ECO:0008006" key="4">
    <source>
        <dbReference type="Google" id="ProtNLM"/>
    </source>
</evidence>
<feature type="transmembrane region" description="Helical" evidence="1">
    <location>
        <begin position="103"/>
        <end position="123"/>
    </location>
</feature>
<name>A0A483CPY4_9EURY</name>
<feature type="transmembrane region" description="Helical" evidence="1">
    <location>
        <begin position="211"/>
        <end position="231"/>
    </location>
</feature>
<reference evidence="2 3" key="1">
    <citation type="submission" date="2017-11" db="EMBL/GenBank/DDBJ databases">
        <title>Isolation and Characterization of Methanofollis Species from Methane Seep Offshore SW Taiwan.</title>
        <authorList>
            <person name="Teng N.-H."/>
            <person name="Lai M.-C."/>
            <person name="Chen S.-C."/>
        </authorList>
    </citation>
    <scope>NUCLEOTIDE SEQUENCE [LARGE SCALE GENOMIC DNA]</scope>
    <source>
        <strain evidence="2 3">FWC-SCC2</strain>
    </source>
</reference>
<dbReference type="AlphaFoldDB" id="A0A483CPY4"/>
<gene>
    <name evidence="2" type="ORF">CUJ86_00045</name>
</gene>
<accession>A0A483CPY4</accession>
<evidence type="ECO:0000313" key="2">
    <source>
        <dbReference type="EMBL" id="TAJ45183.1"/>
    </source>
</evidence>
<feature type="transmembrane region" description="Helical" evidence="1">
    <location>
        <begin position="417"/>
        <end position="436"/>
    </location>
</feature>
<feature type="transmembrane region" description="Helical" evidence="1">
    <location>
        <begin position="130"/>
        <end position="151"/>
    </location>
</feature>
<feature type="transmembrane region" description="Helical" evidence="1">
    <location>
        <begin position="77"/>
        <end position="97"/>
    </location>
</feature>
<keyword evidence="1" id="KW-1133">Transmembrane helix</keyword>
<organism evidence="2 3">
    <name type="scientific">Methanofollis fontis</name>
    <dbReference type="NCBI Taxonomy" id="2052832"/>
    <lineage>
        <taxon>Archaea</taxon>
        <taxon>Methanobacteriati</taxon>
        <taxon>Methanobacteriota</taxon>
        <taxon>Stenosarchaea group</taxon>
        <taxon>Methanomicrobia</taxon>
        <taxon>Methanomicrobiales</taxon>
        <taxon>Methanomicrobiaceae</taxon>
        <taxon>Methanofollis</taxon>
    </lineage>
</organism>
<feature type="transmembrane region" description="Helical" evidence="1">
    <location>
        <begin position="40"/>
        <end position="57"/>
    </location>
</feature>
<feature type="transmembrane region" description="Helical" evidence="1">
    <location>
        <begin position="287"/>
        <end position="320"/>
    </location>
</feature>
<protein>
    <recommendedName>
        <fullName evidence="4">Glycosyltransferase RgtA/B/C/D-like domain-containing protein</fullName>
    </recommendedName>
</protein>
<dbReference type="Proteomes" id="UP000292580">
    <property type="component" value="Unassembled WGS sequence"/>
</dbReference>
<feature type="transmembrane region" description="Helical" evidence="1">
    <location>
        <begin position="448"/>
        <end position="469"/>
    </location>
</feature>
<feature type="transmembrane region" description="Helical" evidence="1">
    <location>
        <begin position="16"/>
        <end position="34"/>
    </location>
</feature>
<feature type="transmembrane region" description="Helical" evidence="1">
    <location>
        <begin position="389"/>
        <end position="410"/>
    </location>
</feature>